<dbReference type="GO" id="GO:1904680">
    <property type="term" value="F:peptide transmembrane transporter activity"/>
    <property type="evidence" value="ECO:0007669"/>
    <property type="project" value="TreeGrafter"/>
</dbReference>
<dbReference type="KEGG" id="dbc:MFMK1_000373"/>
<dbReference type="InterPro" id="IPR000914">
    <property type="entry name" value="SBP_5_dom"/>
</dbReference>
<evidence type="ECO:0000256" key="3">
    <source>
        <dbReference type="ARBA" id="ARBA00022729"/>
    </source>
</evidence>
<dbReference type="Gene3D" id="3.10.105.10">
    <property type="entry name" value="Dipeptide-binding Protein, Domain 3"/>
    <property type="match status" value="1"/>
</dbReference>
<keyword evidence="3" id="KW-0732">Signal</keyword>
<dbReference type="AlphaFoldDB" id="A0AAU0UI41"/>
<evidence type="ECO:0000313" key="6">
    <source>
        <dbReference type="EMBL" id="WRO20590.1"/>
    </source>
</evidence>
<proteinExistence type="inferred from homology"/>
<dbReference type="InterPro" id="IPR030678">
    <property type="entry name" value="Peptide/Ni-bd"/>
</dbReference>
<dbReference type="GO" id="GO:0015833">
    <property type="term" value="P:peptide transport"/>
    <property type="evidence" value="ECO:0007669"/>
    <property type="project" value="TreeGrafter"/>
</dbReference>
<evidence type="ECO:0000313" key="7">
    <source>
        <dbReference type="Proteomes" id="UP001329915"/>
    </source>
</evidence>
<dbReference type="PIRSF" id="PIRSF002741">
    <property type="entry name" value="MppA"/>
    <property type="match status" value="1"/>
</dbReference>
<name>A0AAU0UI41_9FIRM</name>
<evidence type="ECO:0000256" key="1">
    <source>
        <dbReference type="ARBA" id="ARBA00005695"/>
    </source>
</evidence>
<dbReference type="PANTHER" id="PTHR30290:SF9">
    <property type="entry name" value="OLIGOPEPTIDE-BINDING PROTEIN APPA"/>
    <property type="match status" value="1"/>
</dbReference>
<protein>
    <submittedName>
        <fullName evidence="6">ABC transporter substrate-binding protein</fullName>
    </submittedName>
</protein>
<dbReference type="GO" id="GO:0043190">
    <property type="term" value="C:ATP-binding cassette (ABC) transporter complex"/>
    <property type="evidence" value="ECO:0007669"/>
    <property type="project" value="InterPro"/>
</dbReference>
<dbReference type="EMBL" id="CP121694">
    <property type="protein sequence ID" value="WRO20590.1"/>
    <property type="molecule type" value="Genomic_DNA"/>
</dbReference>
<dbReference type="Proteomes" id="UP001329915">
    <property type="component" value="Chromosome"/>
</dbReference>
<dbReference type="PANTHER" id="PTHR30290">
    <property type="entry name" value="PERIPLASMIC BINDING COMPONENT OF ABC TRANSPORTER"/>
    <property type="match status" value="1"/>
</dbReference>
<reference evidence="6 7" key="1">
    <citation type="submission" date="2023-04" db="EMBL/GenBank/DDBJ databases">
        <authorList>
            <person name="Hsu D."/>
        </authorList>
    </citation>
    <scope>NUCLEOTIDE SEQUENCE [LARGE SCALE GENOMIC DNA]</scope>
    <source>
        <strain evidence="6 7">MK1</strain>
    </source>
</reference>
<keyword evidence="7" id="KW-1185">Reference proteome</keyword>
<feature type="region of interest" description="Disordered" evidence="4">
    <location>
        <begin position="31"/>
        <end position="50"/>
    </location>
</feature>
<dbReference type="SUPFAM" id="SSF53850">
    <property type="entry name" value="Periplasmic binding protein-like II"/>
    <property type="match status" value="1"/>
</dbReference>
<dbReference type="PROSITE" id="PS51257">
    <property type="entry name" value="PROKAR_LIPOPROTEIN"/>
    <property type="match status" value="1"/>
</dbReference>
<comment type="similarity">
    <text evidence="1">Belongs to the bacterial solute-binding protein 5 family.</text>
</comment>
<dbReference type="Gene3D" id="3.90.76.10">
    <property type="entry name" value="Dipeptide-binding Protein, Domain 1"/>
    <property type="match status" value="1"/>
</dbReference>
<dbReference type="RefSeq" id="WP_366923480.1">
    <property type="nucleotide sequence ID" value="NZ_CP121694.1"/>
</dbReference>
<dbReference type="GO" id="GO:0042597">
    <property type="term" value="C:periplasmic space"/>
    <property type="evidence" value="ECO:0007669"/>
    <property type="project" value="UniProtKB-ARBA"/>
</dbReference>
<feature type="domain" description="Solute-binding protein family 5" evidence="5">
    <location>
        <begin position="95"/>
        <end position="443"/>
    </location>
</feature>
<keyword evidence="2" id="KW-0813">Transport</keyword>
<dbReference type="Gene3D" id="3.40.190.10">
    <property type="entry name" value="Periplasmic binding protein-like II"/>
    <property type="match status" value="1"/>
</dbReference>
<evidence type="ECO:0000256" key="2">
    <source>
        <dbReference type="ARBA" id="ARBA00022448"/>
    </source>
</evidence>
<feature type="compositionally biased region" description="Polar residues" evidence="4">
    <location>
        <begin position="39"/>
        <end position="48"/>
    </location>
</feature>
<evidence type="ECO:0000259" key="5">
    <source>
        <dbReference type="Pfam" id="PF00496"/>
    </source>
</evidence>
<sequence length="519" mass="58884">MRKFTVVTLFLMFVLSVGLILSGCGGSVSDKQVDKNSKVQEQQETPQQKTRDTVRIAIPSEPSTMDVQYPDDGNMRAVTENVAEGLLAMDGQSLKPIPALATEVTPTNETTWRIKLRQGVKFHNGSPFNADDVVFSVRRQISDELNSDIRGYWESFDAIEKISDEEVQITTKGADPNFKVRLTLLKIMNKEWVEANPDQVPLQLIGTGPYKLTEWKRGQSITIEANENYWGPQPAVKTAIYRFIEEDATRAQALKAGEIDVATNMLPEYVSDLPKVKTVDGLEFSLLRLNAIKGVMKDVRLRQAASYAVDKRALAEALYQGYATVAQGQVFKPGYIGYNPDLAPYPYDPEKAKELMAEAGYNGEKLEFVGERGRWLKDGEQIEAIAQMLRAVGFNVEVKMLSFQQWLRVLFDRERSPDMIFTFHSNDIFDADRTFGTYVYTKGPGSSYPDTLDAKIESARKEMDLEKRSQLYREIGQAIYDDPAWISLINIQDIYGMHDYVEYEPRQDMRLAVYEMKLK</sequence>
<gene>
    <name evidence="6" type="ORF">MFMK1_000373</name>
</gene>
<accession>A0AAU0UI41</accession>
<dbReference type="Pfam" id="PF00496">
    <property type="entry name" value="SBP_bac_5"/>
    <property type="match status" value="1"/>
</dbReference>
<dbReference type="InterPro" id="IPR039424">
    <property type="entry name" value="SBP_5"/>
</dbReference>
<organism evidence="6 7">
    <name type="scientific">Metallumcola ferriviriculae</name>
    <dbReference type="NCBI Taxonomy" id="3039180"/>
    <lineage>
        <taxon>Bacteria</taxon>
        <taxon>Bacillati</taxon>
        <taxon>Bacillota</taxon>
        <taxon>Clostridia</taxon>
        <taxon>Neomoorellales</taxon>
        <taxon>Desulfitibacteraceae</taxon>
        <taxon>Metallumcola</taxon>
    </lineage>
</organism>
<evidence type="ECO:0000256" key="4">
    <source>
        <dbReference type="SAM" id="MobiDB-lite"/>
    </source>
</evidence>